<evidence type="ECO:0000256" key="1">
    <source>
        <dbReference type="SAM" id="SignalP"/>
    </source>
</evidence>
<dbReference type="GO" id="GO:0030288">
    <property type="term" value="C:outer membrane-bounded periplasmic space"/>
    <property type="evidence" value="ECO:0007669"/>
    <property type="project" value="InterPro"/>
</dbReference>
<dbReference type="GO" id="GO:0071555">
    <property type="term" value="P:cell wall organization"/>
    <property type="evidence" value="ECO:0007669"/>
    <property type="project" value="InterPro"/>
</dbReference>
<geneLocation type="plasmid" evidence="4">
    <name>prsp8c3c</name>
</geneLocation>
<dbReference type="InterPro" id="IPR013783">
    <property type="entry name" value="Ig-like_fold"/>
</dbReference>
<name>A0A1L5PHS1_RHIET</name>
<dbReference type="InterPro" id="IPR050643">
    <property type="entry name" value="Periplasmic_pilus_chap"/>
</dbReference>
<organism evidence="3 4">
    <name type="scientific">Rhizobium etli 8C-3</name>
    <dbReference type="NCBI Taxonomy" id="538025"/>
    <lineage>
        <taxon>Bacteria</taxon>
        <taxon>Pseudomonadati</taxon>
        <taxon>Pseudomonadota</taxon>
        <taxon>Alphaproteobacteria</taxon>
        <taxon>Hyphomicrobiales</taxon>
        <taxon>Rhizobiaceae</taxon>
        <taxon>Rhizobium/Agrobacterium group</taxon>
        <taxon>Rhizobium</taxon>
    </lineage>
</organism>
<dbReference type="PANTHER" id="PTHR30251">
    <property type="entry name" value="PILUS ASSEMBLY CHAPERONE"/>
    <property type="match status" value="1"/>
</dbReference>
<gene>
    <name evidence="3" type="ORF">AM571_PC02040</name>
</gene>
<reference evidence="3 4" key="1">
    <citation type="submission" date="2016-09" db="EMBL/GenBank/DDBJ databases">
        <title>The complete genome sequences of Rhizobium gallicum, symbiovars gallicum and phaseoli, symbionts associated to common bean (Phaseolus vulgaris).</title>
        <authorList>
            <person name="Bustos P."/>
            <person name="Santamaria R.I."/>
            <person name="Perez-Carrascal O.M."/>
            <person name="Juarez S."/>
            <person name="Lozano L."/>
            <person name="Martinez-Flores I."/>
            <person name="Martinez-Romero E."/>
            <person name="Cevallos M."/>
            <person name="Romero D."/>
            <person name="Davila G."/>
            <person name="Gonzalez V."/>
        </authorList>
    </citation>
    <scope>NUCLEOTIDE SEQUENCE [LARGE SCALE GENOMIC DNA]</scope>
    <source>
        <strain evidence="3 4">8C-3</strain>
        <plasmid evidence="4">Plasmid prsp8c3c</plasmid>
    </source>
</reference>
<evidence type="ECO:0000259" key="2">
    <source>
        <dbReference type="Pfam" id="PF00345"/>
    </source>
</evidence>
<dbReference type="Pfam" id="PF00345">
    <property type="entry name" value="PapD_N"/>
    <property type="match status" value="1"/>
</dbReference>
<proteinExistence type="predicted"/>
<dbReference type="Gene3D" id="2.60.40.10">
    <property type="entry name" value="Immunoglobulins"/>
    <property type="match status" value="1"/>
</dbReference>
<feature type="chain" id="PRO_5012521272" evidence="1">
    <location>
        <begin position="24"/>
        <end position="239"/>
    </location>
</feature>
<accession>A0A1L5PHS1</accession>
<sequence length="239" mass="25459">MLRMLSCIAVTALLILNVPVANAASLRVAPTNLDLVAPDSAAVLNLTNDGDHPINVQVRVFKWSQTDGAEQLEPTTDVVASPPATKMGPNAEYVVRVVRTSKAPVRKEETYRVIVDELPDPSRAKAGTVTLIMRHSVPVFFRNPEAKAPDVSWNLSRRGGSLFLTGKNSGDSRFRLSNVTLKQGATKVGGRNGLVGYVLGGATMQWPVGSAKSLSSGSVTLQGQSDLGPFDANVAVKKR</sequence>
<feature type="signal peptide" evidence="1">
    <location>
        <begin position="1"/>
        <end position="23"/>
    </location>
</feature>
<protein>
    <submittedName>
        <fullName evidence="3">Pilus assembly chaperone PapD-like protein</fullName>
    </submittedName>
</protein>
<dbReference type="InterPro" id="IPR008962">
    <property type="entry name" value="PapD-like_sf"/>
</dbReference>
<dbReference type="AlphaFoldDB" id="A0A1L5PHS1"/>
<keyword evidence="3" id="KW-0614">Plasmid</keyword>
<dbReference type="SUPFAM" id="SSF49354">
    <property type="entry name" value="PapD-like"/>
    <property type="match status" value="1"/>
</dbReference>
<dbReference type="PANTHER" id="PTHR30251:SF4">
    <property type="entry name" value="SLR1668 PROTEIN"/>
    <property type="match status" value="1"/>
</dbReference>
<dbReference type="InterPro" id="IPR016147">
    <property type="entry name" value="Pili_assmbl_chaperone_N"/>
</dbReference>
<dbReference type="RefSeq" id="WP_074065755.1">
    <property type="nucleotide sequence ID" value="NZ_CP017244.1"/>
</dbReference>
<feature type="domain" description="Pili assembly chaperone N-terminal" evidence="2">
    <location>
        <begin position="26"/>
        <end position="142"/>
    </location>
</feature>
<dbReference type="Proteomes" id="UP000185109">
    <property type="component" value="Plasmid pRsp8C3c"/>
</dbReference>
<evidence type="ECO:0000313" key="4">
    <source>
        <dbReference type="Proteomes" id="UP000185109"/>
    </source>
</evidence>
<dbReference type="EMBL" id="CP017244">
    <property type="protein sequence ID" value="APO79768.1"/>
    <property type="molecule type" value="Genomic_DNA"/>
</dbReference>
<evidence type="ECO:0000313" key="3">
    <source>
        <dbReference type="EMBL" id="APO79768.1"/>
    </source>
</evidence>
<keyword evidence="1" id="KW-0732">Signal</keyword>